<dbReference type="InterPro" id="IPR045337">
    <property type="entry name" value="MmgE_PrpD_C"/>
</dbReference>
<evidence type="ECO:0000313" key="4">
    <source>
        <dbReference type="EMBL" id="KAK4502111.1"/>
    </source>
</evidence>
<evidence type="ECO:0000259" key="3">
    <source>
        <dbReference type="Pfam" id="PF19305"/>
    </source>
</evidence>
<evidence type="ECO:0000256" key="1">
    <source>
        <dbReference type="ARBA" id="ARBA00006174"/>
    </source>
</evidence>
<accession>A0ABR0EKN9</accession>
<dbReference type="SUPFAM" id="SSF103378">
    <property type="entry name" value="2-methylcitrate dehydratase PrpD"/>
    <property type="match status" value="1"/>
</dbReference>
<dbReference type="Pfam" id="PF03972">
    <property type="entry name" value="MmgE_PrpD_N"/>
    <property type="match status" value="1"/>
</dbReference>
<feature type="domain" description="MmgE/PrpD N-terminal" evidence="2">
    <location>
        <begin position="11"/>
        <end position="248"/>
    </location>
</feature>
<feature type="domain" description="MmgE/PrpD C-terminal" evidence="3">
    <location>
        <begin position="271"/>
        <end position="421"/>
    </location>
</feature>
<dbReference type="InterPro" id="IPR045336">
    <property type="entry name" value="MmgE_PrpD_N"/>
</dbReference>
<evidence type="ECO:0000259" key="2">
    <source>
        <dbReference type="Pfam" id="PF03972"/>
    </source>
</evidence>
<evidence type="ECO:0008006" key="6">
    <source>
        <dbReference type="Google" id="ProtNLM"/>
    </source>
</evidence>
<evidence type="ECO:0000313" key="5">
    <source>
        <dbReference type="Proteomes" id="UP001305779"/>
    </source>
</evidence>
<reference evidence="4 5" key="1">
    <citation type="journal article" date="2023" name="G3 (Bethesda)">
        <title>A chromosome-level genome assembly of Zasmidium syzygii isolated from banana leaves.</title>
        <authorList>
            <person name="van Westerhoven A.C."/>
            <person name="Mehrabi R."/>
            <person name="Talebi R."/>
            <person name="Steentjes M.B.F."/>
            <person name="Corcolon B."/>
            <person name="Chong P.A."/>
            <person name="Kema G.H.J."/>
            <person name="Seidl M.F."/>
        </authorList>
    </citation>
    <scope>NUCLEOTIDE SEQUENCE [LARGE SCALE GENOMIC DNA]</scope>
    <source>
        <strain evidence="4 5">P124</strain>
    </source>
</reference>
<sequence>MNSAQTDYSAQIADFAANLTLDDIPDDVRTVLPIFILDAFLSILAGVIQPVLVSAVKAALQTHGSGEFTAVNNARTSLSGAMLLNGIACGDFELEHVIANAHPASAVLPSLLTVATQLHSSGPDFLTAMAVGYEVATRIGAASGHEVEALRGFHNPGLNGTIAAATAVGRLLHLNTEKMANAMGIATSSSGGLMSFVRTGAMTKRLHPARAGQLGAEAAFMAKEGIEGPTDILDNALGFFHAFSPHPKRHILAQGLKKTWMGARMILKLSPVHAYAQFPVYAINQARSEAATRLPKPEEIDSIVVECGPSTAKPSHQIPSPKTLVSAQYSVRFAVAAALAVDLRNPLNMNDGLLGDSNVLRLAEKTSIKQVSDDRHDLTAKVIINLANGQGVHLLASQYPGLPGTAGYAGAAEDKFQRVTSALQISSKCVQLARNVHGISSMSDVSEIYDELVDMAASAVSKSQRT</sequence>
<dbReference type="Proteomes" id="UP001305779">
    <property type="component" value="Unassembled WGS sequence"/>
</dbReference>
<proteinExistence type="inferred from homology"/>
<dbReference type="EMBL" id="JAXOVC010000004">
    <property type="protein sequence ID" value="KAK4502111.1"/>
    <property type="molecule type" value="Genomic_DNA"/>
</dbReference>
<dbReference type="InterPro" id="IPR042183">
    <property type="entry name" value="MmgE/PrpD_sf_1"/>
</dbReference>
<gene>
    <name evidence="4" type="ORF">PRZ48_005534</name>
</gene>
<dbReference type="PANTHER" id="PTHR16943:SF8">
    <property type="entry name" value="2-METHYLCITRATE DEHYDRATASE"/>
    <property type="match status" value="1"/>
</dbReference>
<dbReference type="InterPro" id="IPR036148">
    <property type="entry name" value="MmgE/PrpD_sf"/>
</dbReference>
<comment type="similarity">
    <text evidence="1">Belongs to the PrpD family.</text>
</comment>
<dbReference type="Pfam" id="PF19305">
    <property type="entry name" value="MmgE_PrpD_C"/>
    <property type="match status" value="1"/>
</dbReference>
<name>A0ABR0EKN9_ZASCE</name>
<protein>
    <recommendedName>
        <fullName evidence="6">MmgE/PrpD family protein</fullName>
    </recommendedName>
</protein>
<comment type="caution">
    <text evidence="4">The sequence shown here is derived from an EMBL/GenBank/DDBJ whole genome shotgun (WGS) entry which is preliminary data.</text>
</comment>
<keyword evidence="5" id="KW-1185">Reference proteome</keyword>
<dbReference type="PANTHER" id="PTHR16943">
    <property type="entry name" value="2-METHYLCITRATE DEHYDRATASE-RELATED"/>
    <property type="match status" value="1"/>
</dbReference>
<dbReference type="Gene3D" id="1.10.4100.10">
    <property type="entry name" value="2-methylcitrate dehydratase PrpD"/>
    <property type="match status" value="1"/>
</dbReference>
<dbReference type="InterPro" id="IPR005656">
    <property type="entry name" value="MmgE_PrpD"/>
</dbReference>
<organism evidence="4 5">
    <name type="scientific">Zasmidium cellare</name>
    <name type="common">Wine cellar mold</name>
    <name type="synonym">Racodium cellare</name>
    <dbReference type="NCBI Taxonomy" id="395010"/>
    <lineage>
        <taxon>Eukaryota</taxon>
        <taxon>Fungi</taxon>
        <taxon>Dikarya</taxon>
        <taxon>Ascomycota</taxon>
        <taxon>Pezizomycotina</taxon>
        <taxon>Dothideomycetes</taxon>
        <taxon>Dothideomycetidae</taxon>
        <taxon>Mycosphaerellales</taxon>
        <taxon>Mycosphaerellaceae</taxon>
        <taxon>Zasmidium</taxon>
    </lineage>
</organism>